<sequence length="109" mass="12380">MSVVWKAVIGFGVELESGPFVVECLSVVRVGCVVVAMMEMDTTASTSRNEFVYPKVDPALMNDSRVLDQMLLTEQHYLPSPFYFTNVQSEILEHMRKTLTEWMLEVSTL</sequence>
<dbReference type="AlphaFoldDB" id="A0A183IXH9"/>
<evidence type="ECO:0000313" key="1">
    <source>
        <dbReference type="EMBL" id="VDP16527.1"/>
    </source>
</evidence>
<dbReference type="SUPFAM" id="SSF47954">
    <property type="entry name" value="Cyclin-like"/>
    <property type="match status" value="1"/>
</dbReference>
<accession>A0A183IXH9</accession>
<keyword evidence="2" id="KW-1185">Reference proteome</keyword>
<organism evidence="3">
    <name type="scientific">Soboliphyme baturini</name>
    <dbReference type="NCBI Taxonomy" id="241478"/>
    <lineage>
        <taxon>Eukaryota</taxon>
        <taxon>Metazoa</taxon>
        <taxon>Ecdysozoa</taxon>
        <taxon>Nematoda</taxon>
        <taxon>Enoplea</taxon>
        <taxon>Dorylaimia</taxon>
        <taxon>Dioctophymatida</taxon>
        <taxon>Dioctophymatoidea</taxon>
        <taxon>Soboliphymatidae</taxon>
        <taxon>Soboliphyme</taxon>
    </lineage>
</organism>
<dbReference type="EMBL" id="UZAM01011485">
    <property type="protein sequence ID" value="VDP16527.1"/>
    <property type="molecule type" value="Genomic_DNA"/>
</dbReference>
<reference evidence="1 2" key="2">
    <citation type="submission" date="2018-11" db="EMBL/GenBank/DDBJ databases">
        <authorList>
            <consortium name="Pathogen Informatics"/>
        </authorList>
    </citation>
    <scope>NUCLEOTIDE SEQUENCE [LARGE SCALE GENOMIC DNA]</scope>
</reference>
<dbReference type="Proteomes" id="UP000270296">
    <property type="component" value="Unassembled WGS sequence"/>
</dbReference>
<dbReference type="InterPro" id="IPR036915">
    <property type="entry name" value="Cyclin-like_sf"/>
</dbReference>
<name>A0A183IXH9_9BILA</name>
<dbReference type="Gene3D" id="1.10.472.10">
    <property type="entry name" value="Cyclin-like"/>
    <property type="match status" value="2"/>
</dbReference>
<dbReference type="OrthoDB" id="306099at2759"/>
<dbReference type="WBParaSite" id="SBAD_0000863601-mRNA-1">
    <property type="protein sequence ID" value="SBAD_0000863601-mRNA-1"/>
    <property type="gene ID" value="SBAD_0000863601"/>
</dbReference>
<evidence type="ECO:0000313" key="3">
    <source>
        <dbReference type="WBParaSite" id="SBAD_0000863601-mRNA-1"/>
    </source>
</evidence>
<gene>
    <name evidence="1" type="ORF">SBAD_LOCUS8327</name>
</gene>
<protein>
    <submittedName>
        <fullName evidence="3">Cyclin N-terminal domain-containing protein</fullName>
    </submittedName>
</protein>
<proteinExistence type="predicted"/>
<reference evidence="3" key="1">
    <citation type="submission" date="2016-06" db="UniProtKB">
        <authorList>
            <consortium name="WormBaseParasite"/>
        </authorList>
    </citation>
    <scope>IDENTIFICATION</scope>
</reference>
<evidence type="ECO:0000313" key="2">
    <source>
        <dbReference type="Proteomes" id="UP000270296"/>
    </source>
</evidence>